<proteinExistence type="predicted"/>
<dbReference type="EMBL" id="VBUU01000040">
    <property type="protein sequence ID" value="TLF96785.1"/>
    <property type="molecule type" value="Genomic_DNA"/>
</dbReference>
<sequence length="141" mass="15230">MEDLITAGREKLAAAHLIPLLSHNLGTVVRRQLEGTAGAENAALIVWLLNHAGELLDELDKARRELAAVAAWIDALQQWHRAREVVTAKGPAAYIDGHIGGVLALAQSLGWPVPEPAPERRDLAVASDFPHFTPADQENKS</sequence>
<evidence type="ECO:0000313" key="1">
    <source>
        <dbReference type="EMBL" id="TLF96785.1"/>
    </source>
</evidence>
<reference evidence="1 2" key="1">
    <citation type="submission" date="2019-05" db="EMBL/GenBank/DDBJ databases">
        <title>Genomes sequences of two Nocardia cyriacigeorgica environmental isolates, type strains Nocardia asteroides ATCC 19247 and Nocardia cyriacigeorgica DSM 44484.</title>
        <authorList>
            <person name="Vautrin F."/>
            <person name="Bergeron E."/>
            <person name="Dubost A."/>
            <person name="Abrouk D."/>
            <person name="Rodriguez Nava V."/>
            <person name="Pujic P."/>
        </authorList>
    </citation>
    <scope>NUCLEOTIDE SEQUENCE [LARGE SCALE GENOMIC DNA]</scope>
    <source>
        <strain evidence="1 2">EML 1456</strain>
    </source>
</reference>
<dbReference type="RefSeq" id="WP_138458626.1">
    <property type="nucleotide sequence ID" value="NZ_VBUU01000040.1"/>
</dbReference>
<gene>
    <name evidence="1" type="ORF">FEK35_27220</name>
</gene>
<evidence type="ECO:0000313" key="2">
    <source>
        <dbReference type="Proteomes" id="UP000308349"/>
    </source>
</evidence>
<protein>
    <submittedName>
        <fullName evidence="1">Uncharacterized protein</fullName>
    </submittedName>
</protein>
<name>A0A5R8P8I0_9NOCA</name>
<accession>A0A5R8P8I0</accession>
<organism evidence="1 2">
    <name type="scientific">Nocardia cyriacigeorgica</name>
    <dbReference type="NCBI Taxonomy" id="135487"/>
    <lineage>
        <taxon>Bacteria</taxon>
        <taxon>Bacillati</taxon>
        <taxon>Actinomycetota</taxon>
        <taxon>Actinomycetes</taxon>
        <taxon>Mycobacteriales</taxon>
        <taxon>Nocardiaceae</taxon>
        <taxon>Nocardia</taxon>
    </lineage>
</organism>
<dbReference type="AlphaFoldDB" id="A0A5R8P8I0"/>
<comment type="caution">
    <text evidence="1">The sequence shown here is derived from an EMBL/GenBank/DDBJ whole genome shotgun (WGS) entry which is preliminary data.</text>
</comment>
<dbReference type="Proteomes" id="UP000308349">
    <property type="component" value="Unassembled WGS sequence"/>
</dbReference>